<gene>
    <name evidence="2" type="ORF">C8A05DRAFT_14734</name>
</gene>
<keyword evidence="3" id="KW-1185">Reference proteome</keyword>
<feature type="non-terminal residue" evidence="2">
    <location>
        <position position="1"/>
    </location>
</feature>
<protein>
    <submittedName>
        <fullName evidence="2">Uncharacterized protein</fullName>
    </submittedName>
</protein>
<name>A0AAN6MNQ0_9PEZI</name>
<reference evidence="2" key="1">
    <citation type="journal article" date="2023" name="Mol. Phylogenet. Evol.">
        <title>Genome-scale phylogeny and comparative genomics of the fungal order Sordariales.</title>
        <authorList>
            <person name="Hensen N."/>
            <person name="Bonometti L."/>
            <person name="Westerberg I."/>
            <person name="Brannstrom I.O."/>
            <person name="Guillou S."/>
            <person name="Cros-Aarteil S."/>
            <person name="Calhoun S."/>
            <person name="Haridas S."/>
            <person name="Kuo A."/>
            <person name="Mondo S."/>
            <person name="Pangilinan J."/>
            <person name="Riley R."/>
            <person name="LaButti K."/>
            <person name="Andreopoulos B."/>
            <person name="Lipzen A."/>
            <person name="Chen C."/>
            <person name="Yan M."/>
            <person name="Daum C."/>
            <person name="Ng V."/>
            <person name="Clum A."/>
            <person name="Steindorff A."/>
            <person name="Ohm R.A."/>
            <person name="Martin F."/>
            <person name="Silar P."/>
            <person name="Natvig D.O."/>
            <person name="Lalanne C."/>
            <person name="Gautier V."/>
            <person name="Ament-Velasquez S.L."/>
            <person name="Kruys A."/>
            <person name="Hutchinson M.I."/>
            <person name="Powell A.J."/>
            <person name="Barry K."/>
            <person name="Miller A.N."/>
            <person name="Grigoriev I.V."/>
            <person name="Debuchy R."/>
            <person name="Gladieux P."/>
            <person name="Hiltunen Thoren M."/>
            <person name="Johannesson H."/>
        </authorList>
    </citation>
    <scope>NUCLEOTIDE SEQUENCE</scope>
    <source>
        <strain evidence="2">CBS 103.79</strain>
    </source>
</reference>
<sequence length="187" mass="20094">PPRVSLLPHTLRALAYVAIFPFTARVQTLVRAFPPGLDELFVQLGPRNDDVMADAGEMHHVQPADLWLERDEGYRLVLGALSGVFRHGGDAAPYVVVFGTGLAPVQPPVQPPVPALLLATAANWRHLRRLETGDAADGGVWDRVVEEVRFRKGGWEVERRGVLVKRPVEGSDGLGDDGGVDPGGGSG</sequence>
<proteinExistence type="predicted"/>
<comment type="caution">
    <text evidence="2">The sequence shown here is derived from an EMBL/GenBank/DDBJ whole genome shotgun (WGS) entry which is preliminary data.</text>
</comment>
<evidence type="ECO:0000313" key="3">
    <source>
        <dbReference type="Proteomes" id="UP001303889"/>
    </source>
</evidence>
<dbReference type="AlphaFoldDB" id="A0AAN6MNQ0"/>
<organism evidence="2 3">
    <name type="scientific">Staphylotrichum tortipilum</name>
    <dbReference type="NCBI Taxonomy" id="2831512"/>
    <lineage>
        <taxon>Eukaryota</taxon>
        <taxon>Fungi</taxon>
        <taxon>Dikarya</taxon>
        <taxon>Ascomycota</taxon>
        <taxon>Pezizomycotina</taxon>
        <taxon>Sordariomycetes</taxon>
        <taxon>Sordariomycetidae</taxon>
        <taxon>Sordariales</taxon>
        <taxon>Chaetomiaceae</taxon>
        <taxon>Staphylotrichum</taxon>
    </lineage>
</organism>
<reference evidence="2" key="2">
    <citation type="submission" date="2023-05" db="EMBL/GenBank/DDBJ databases">
        <authorList>
            <consortium name="Lawrence Berkeley National Laboratory"/>
            <person name="Steindorff A."/>
            <person name="Hensen N."/>
            <person name="Bonometti L."/>
            <person name="Westerberg I."/>
            <person name="Brannstrom I.O."/>
            <person name="Guillou S."/>
            <person name="Cros-Aarteil S."/>
            <person name="Calhoun S."/>
            <person name="Haridas S."/>
            <person name="Kuo A."/>
            <person name="Mondo S."/>
            <person name="Pangilinan J."/>
            <person name="Riley R."/>
            <person name="Labutti K."/>
            <person name="Andreopoulos B."/>
            <person name="Lipzen A."/>
            <person name="Chen C."/>
            <person name="Yanf M."/>
            <person name="Daum C."/>
            <person name="Ng V."/>
            <person name="Clum A."/>
            <person name="Ohm R."/>
            <person name="Martin F."/>
            <person name="Silar P."/>
            <person name="Natvig D."/>
            <person name="Lalanne C."/>
            <person name="Gautier V."/>
            <person name="Ament-Velasquez S.L."/>
            <person name="Kruys A."/>
            <person name="Hutchinson M.I."/>
            <person name="Powell A.J."/>
            <person name="Barry K."/>
            <person name="Miller A.N."/>
            <person name="Grigoriev I.V."/>
            <person name="Debuchy R."/>
            <person name="Gladieux P."/>
            <person name="Thoren M.H."/>
            <person name="Johannesson H."/>
        </authorList>
    </citation>
    <scope>NUCLEOTIDE SEQUENCE</scope>
    <source>
        <strain evidence="2">CBS 103.79</strain>
    </source>
</reference>
<evidence type="ECO:0000256" key="1">
    <source>
        <dbReference type="SAM" id="MobiDB-lite"/>
    </source>
</evidence>
<feature type="region of interest" description="Disordered" evidence="1">
    <location>
        <begin position="168"/>
        <end position="187"/>
    </location>
</feature>
<dbReference type="EMBL" id="MU855456">
    <property type="protein sequence ID" value="KAK3903297.1"/>
    <property type="molecule type" value="Genomic_DNA"/>
</dbReference>
<dbReference type="Proteomes" id="UP001303889">
    <property type="component" value="Unassembled WGS sequence"/>
</dbReference>
<evidence type="ECO:0000313" key="2">
    <source>
        <dbReference type="EMBL" id="KAK3903297.1"/>
    </source>
</evidence>
<accession>A0AAN6MNQ0</accession>